<dbReference type="InterPro" id="IPR006439">
    <property type="entry name" value="HAD-SF_hydro_IA"/>
</dbReference>
<sequence length="199" mass="23185">MIDTVIFDIGKVLMGYSWEKYLHSIVGEDKIAYATLEQAIFLSPCWEEHDKGLMTEEEELWDFISNAPDYEPEIRAVYENLGQCTWPYDYADAWVKELKDKGLKVYALSNWPKHIYDQRRHVMTFLDQMDGCDMSYRTHSNKPDPEAFTGLFEHFGIDPEKAVFIDDNADNIEAAKKLGLHAIRFASYEQAKEELNQLL</sequence>
<dbReference type="Gene3D" id="3.40.50.1000">
    <property type="entry name" value="HAD superfamily/HAD-like"/>
    <property type="match status" value="1"/>
</dbReference>
<gene>
    <name evidence="1" type="ORF">OCV63_07785</name>
</gene>
<dbReference type="Proteomes" id="UP001652461">
    <property type="component" value="Unassembled WGS sequence"/>
</dbReference>
<dbReference type="InterPro" id="IPR023198">
    <property type="entry name" value="PGP-like_dom2"/>
</dbReference>
<evidence type="ECO:0000313" key="1">
    <source>
        <dbReference type="EMBL" id="MCU6696798.1"/>
    </source>
</evidence>
<dbReference type="PANTHER" id="PTHR43611:SF3">
    <property type="entry name" value="FLAVIN MONONUCLEOTIDE HYDROLASE 1, CHLOROPLATIC"/>
    <property type="match status" value="1"/>
</dbReference>
<keyword evidence="2" id="KW-1185">Reference proteome</keyword>
<accession>A0ABT2RWU6</accession>
<dbReference type="SFLD" id="SFLDG01129">
    <property type="entry name" value="C1.5:_HAD__Beta-PGM__Phosphata"/>
    <property type="match status" value="1"/>
</dbReference>
<dbReference type="PRINTS" id="PR00413">
    <property type="entry name" value="HADHALOGNASE"/>
</dbReference>
<dbReference type="InterPro" id="IPR023214">
    <property type="entry name" value="HAD_sf"/>
</dbReference>
<dbReference type="SUPFAM" id="SSF56784">
    <property type="entry name" value="HAD-like"/>
    <property type="match status" value="1"/>
</dbReference>
<organism evidence="1 2">
    <name type="scientific">Laedolimicola ammoniilytica</name>
    <dbReference type="NCBI Taxonomy" id="2981771"/>
    <lineage>
        <taxon>Bacteria</taxon>
        <taxon>Bacillati</taxon>
        <taxon>Bacillota</taxon>
        <taxon>Clostridia</taxon>
        <taxon>Lachnospirales</taxon>
        <taxon>Lachnospiraceae</taxon>
        <taxon>Laedolimicola</taxon>
    </lineage>
</organism>
<dbReference type="NCBIfam" id="TIGR01509">
    <property type="entry name" value="HAD-SF-IA-v3"/>
    <property type="match status" value="1"/>
</dbReference>
<dbReference type="CDD" id="cd02603">
    <property type="entry name" value="HAD_sEH-N_like"/>
    <property type="match status" value="1"/>
</dbReference>
<dbReference type="PANTHER" id="PTHR43611">
    <property type="entry name" value="ALPHA-D-GLUCOSE 1-PHOSPHATE PHOSPHATASE"/>
    <property type="match status" value="1"/>
</dbReference>
<protein>
    <submittedName>
        <fullName evidence="1">HAD family phosphatase</fullName>
    </submittedName>
</protein>
<comment type="caution">
    <text evidence="1">The sequence shown here is derived from an EMBL/GenBank/DDBJ whole genome shotgun (WGS) entry which is preliminary data.</text>
</comment>
<dbReference type="EMBL" id="JAOQKC010000008">
    <property type="protein sequence ID" value="MCU6696798.1"/>
    <property type="molecule type" value="Genomic_DNA"/>
</dbReference>
<dbReference type="Gene3D" id="1.10.150.240">
    <property type="entry name" value="Putative phosphatase, domain 2"/>
    <property type="match status" value="1"/>
</dbReference>
<dbReference type="SFLD" id="SFLDS00003">
    <property type="entry name" value="Haloacid_Dehalogenase"/>
    <property type="match status" value="1"/>
</dbReference>
<name>A0ABT2RWU6_9FIRM</name>
<dbReference type="RefSeq" id="WP_158363282.1">
    <property type="nucleotide sequence ID" value="NZ_JAOQKC010000008.1"/>
</dbReference>
<dbReference type="InterPro" id="IPR036412">
    <property type="entry name" value="HAD-like_sf"/>
</dbReference>
<dbReference type="Pfam" id="PF00702">
    <property type="entry name" value="Hydrolase"/>
    <property type="match status" value="1"/>
</dbReference>
<evidence type="ECO:0000313" key="2">
    <source>
        <dbReference type="Proteomes" id="UP001652461"/>
    </source>
</evidence>
<proteinExistence type="predicted"/>
<reference evidence="1 2" key="1">
    <citation type="journal article" date="2021" name="ISME Commun">
        <title>Automated analysis of genomic sequences facilitates high-throughput and comprehensive description of bacteria.</title>
        <authorList>
            <person name="Hitch T.C.A."/>
        </authorList>
    </citation>
    <scope>NUCLEOTIDE SEQUENCE [LARGE SCALE GENOMIC DNA]</scope>
    <source>
        <strain evidence="1 2">Sanger_04</strain>
    </source>
</reference>